<protein>
    <submittedName>
        <fullName evidence="1">Uncharacterized protein</fullName>
    </submittedName>
</protein>
<dbReference type="AlphaFoldDB" id="A0AAV1YAH1"/>
<accession>A0AAV1YAH1</accession>
<organism evidence="1 2">
    <name type="scientific">Lupinus luteus</name>
    <name type="common">European yellow lupine</name>
    <dbReference type="NCBI Taxonomy" id="3873"/>
    <lineage>
        <taxon>Eukaryota</taxon>
        <taxon>Viridiplantae</taxon>
        <taxon>Streptophyta</taxon>
        <taxon>Embryophyta</taxon>
        <taxon>Tracheophyta</taxon>
        <taxon>Spermatophyta</taxon>
        <taxon>Magnoliopsida</taxon>
        <taxon>eudicotyledons</taxon>
        <taxon>Gunneridae</taxon>
        <taxon>Pentapetalae</taxon>
        <taxon>rosids</taxon>
        <taxon>fabids</taxon>
        <taxon>Fabales</taxon>
        <taxon>Fabaceae</taxon>
        <taxon>Papilionoideae</taxon>
        <taxon>50 kb inversion clade</taxon>
        <taxon>genistoids sensu lato</taxon>
        <taxon>core genistoids</taxon>
        <taxon>Genisteae</taxon>
        <taxon>Lupinus</taxon>
    </lineage>
</organism>
<evidence type="ECO:0000313" key="1">
    <source>
        <dbReference type="EMBL" id="CAL0331012.1"/>
    </source>
</evidence>
<keyword evidence="2" id="KW-1185">Reference proteome</keyword>
<dbReference type="Proteomes" id="UP001497480">
    <property type="component" value="Unassembled WGS sequence"/>
</dbReference>
<reference evidence="1 2" key="1">
    <citation type="submission" date="2024-03" db="EMBL/GenBank/DDBJ databases">
        <authorList>
            <person name="Martinez-Hernandez J."/>
        </authorList>
    </citation>
    <scope>NUCLEOTIDE SEQUENCE [LARGE SCALE GENOMIC DNA]</scope>
</reference>
<proteinExistence type="predicted"/>
<dbReference type="EMBL" id="CAXHTB010000023">
    <property type="protein sequence ID" value="CAL0331012.1"/>
    <property type="molecule type" value="Genomic_DNA"/>
</dbReference>
<sequence>MQVPMLGPYEKVMALKTEMNNHYIQNNCKDRSLAQAKAELKNKFGDIGSPSQPSLHRPNPPTLEVIAQDQQFQNQQQITCYHGITSTYRSLYSIYRTYPNFQGESYEELIAYTKWLEGRPNGLVEEDED</sequence>
<gene>
    <name evidence="1" type="ORF">LLUT_LOCUS32072</name>
</gene>
<comment type="caution">
    <text evidence="1">The sequence shown here is derived from an EMBL/GenBank/DDBJ whole genome shotgun (WGS) entry which is preliminary data.</text>
</comment>
<name>A0AAV1YAH1_LUPLU</name>
<evidence type="ECO:0000313" key="2">
    <source>
        <dbReference type="Proteomes" id="UP001497480"/>
    </source>
</evidence>